<proteinExistence type="predicted"/>
<gene>
    <name evidence="2" type="ORF">SKAU_G00197790</name>
</gene>
<dbReference type="Proteomes" id="UP001152622">
    <property type="component" value="Chromosome 6"/>
</dbReference>
<evidence type="ECO:0000313" key="3">
    <source>
        <dbReference type="Proteomes" id="UP001152622"/>
    </source>
</evidence>
<keyword evidence="3" id="KW-1185">Reference proteome</keyword>
<evidence type="ECO:0000256" key="1">
    <source>
        <dbReference type="SAM" id="MobiDB-lite"/>
    </source>
</evidence>
<feature type="region of interest" description="Disordered" evidence="1">
    <location>
        <begin position="24"/>
        <end position="52"/>
    </location>
</feature>
<feature type="compositionally biased region" description="Low complexity" evidence="1">
    <location>
        <begin position="38"/>
        <end position="50"/>
    </location>
</feature>
<dbReference type="AlphaFoldDB" id="A0A9Q1FEW3"/>
<dbReference type="EMBL" id="JAINUF010000006">
    <property type="protein sequence ID" value="KAJ8356985.1"/>
    <property type="molecule type" value="Genomic_DNA"/>
</dbReference>
<accession>A0A9Q1FEW3</accession>
<reference evidence="2" key="1">
    <citation type="journal article" date="2023" name="Science">
        <title>Genome structures resolve the early diversification of teleost fishes.</title>
        <authorList>
            <person name="Parey E."/>
            <person name="Louis A."/>
            <person name="Montfort J."/>
            <person name="Bouchez O."/>
            <person name="Roques C."/>
            <person name="Iampietro C."/>
            <person name="Lluch J."/>
            <person name="Castinel A."/>
            <person name="Donnadieu C."/>
            <person name="Desvignes T."/>
            <person name="Floi Bucao C."/>
            <person name="Jouanno E."/>
            <person name="Wen M."/>
            <person name="Mejri S."/>
            <person name="Dirks R."/>
            <person name="Jansen H."/>
            <person name="Henkel C."/>
            <person name="Chen W.J."/>
            <person name="Zahm M."/>
            <person name="Cabau C."/>
            <person name="Klopp C."/>
            <person name="Thompson A.W."/>
            <person name="Robinson-Rechavi M."/>
            <person name="Braasch I."/>
            <person name="Lecointre G."/>
            <person name="Bobe J."/>
            <person name="Postlethwait J.H."/>
            <person name="Berthelot C."/>
            <person name="Roest Crollius H."/>
            <person name="Guiguen Y."/>
        </authorList>
    </citation>
    <scope>NUCLEOTIDE SEQUENCE</scope>
    <source>
        <strain evidence="2">WJC10195</strain>
    </source>
</reference>
<sequence length="109" mass="12133">MRVRLLPLPSFSLCYNTQSMHPFAHRPGDTHQPPGDQLLSDSLLDPSPLSEGIPPLLRTDGQTAVPALCTTKDWWLVTASQALRHVHVPRTNKALSYLARHMFAAKALR</sequence>
<evidence type="ECO:0000313" key="2">
    <source>
        <dbReference type="EMBL" id="KAJ8356985.1"/>
    </source>
</evidence>
<protein>
    <submittedName>
        <fullName evidence="2">Uncharacterized protein</fullName>
    </submittedName>
</protein>
<name>A0A9Q1FEW3_SYNKA</name>
<organism evidence="2 3">
    <name type="scientific">Synaphobranchus kaupii</name>
    <name type="common">Kaup's arrowtooth eel</name>
    <dbReference type="NCBI Taxonomy" id="118154"/>
    <lineage>
        <taxon>Eukaryota</taxon>
        <taxon>Metazoa</taxon>
        <taxon>Chordata</taxon>
        <taxon>Craniata</taxon>
        <taxon>Vertebrata</taxon>
        <taxon>Euteleostomi</taxon>
        <taxon>Actinopterygii</taxon>
        <taxon>Neopterygii</taxon>
        <taxon>Teleostei</taxon>
        <taxon>Anguilliformes</taxon>
        <taxon>Synaphobranchidae</taxon>
        <taxon>Synaphobranchus</taxon>
    </lineage>
</organism>
<comment type="caution">
    <text evidence="2">The sequence shown here is derived from an EMBL/GenBank/DDBJ whole genome shotgun (WGS) entry which is preliminary data.</text>
</comment>